<dbReference type="EMBL" id="JBHSBA010000003">
    <property type="protein sequence ID" value="MFC4124921.1"/>
    <property type="molecule type" value="Genomic_DNA"/>
</dbReference>
<name>A0ABV8L2L8_9NOCA</name>
<organism evidence="2 3">
    <name type="scientific">Nocardia rhizosphaerae</name>
    <dbReference type="NCBI Taxonomy" id="1691571"/>
    <lineage>
        <taxon>Bacteria</taxon>
        <taxon>Bacillati</taxon>
        <taxon>Actinomycetota</taxon>
        <taxon>Actinomycetes</taxon>
        <taxon>Mycobacteriales</taxon>
        <taxon>Nocardiaceae</taxon>
        <taxon>Nocardia</taxon>
    </lineage>
</organism>
<dbReference type="InterPro" id="IPR029063">
    <property type="entry name" value="SAM-dependent_MTases_sf"/>
</dbReference>
<evidence type="ECO:0000313" key="2">
    <source>
        <dbReference type="EMBL" id="MFC4124921.1"/>
    </source>
</evidence>
<evidence type="ECO:0000313" key="3">
    <source>
        <dbReference type="Proteomes" id="UP001595767"/>
    </source>
</evidence>
<keyword evidence="2" id="KW-0808">Transferase</keyword>
<accession>A0ABV8L2L8</accession>
<protein>
    <submittedName>
        <fullName evidence="2">Class I SAM-dependent methyltransferase</fullName>
        <ecNumber evidence="2">2.1.1.222</ecNumber>
        <ecNumber evidence="2">2.1.1.64</ecNumber>
    </submittedName>
</protein>
<dbReference type="EC" id="2.1.1.64" evidence="2"/>
<dbReference type="GO" id="GO:0102208">
    <property type="term" value="F:2-polyprenyl-6-hydroxyphenol methylase activity"/>
    <property type="evidence" value="ECO:0007669"/>
    <property type="project" value="UniProtKB-EC"/>
</dbReference>
<evidence type="ECO:0000256" key="1">
    <source>
        <dbReference type="SAM" id="MobiDB-lite"/>
    </source>
</evidence>
<sequence>MSHLYQPRWVDGREVGTGRRDAAGRYTAIAEYLDDARDFTVLDFGAYGGYFSARLADERNATCTAVDDSEHLTGGPKVVPINRRLSAAELLDLGPCDVALCLSVLHHLPDWPDYLDALTTIAPLLFVETAHPSERLPKARAHGDSAKIAAAVEGLGGKVLTTTPGHDARFDRPLWVIDNRPPAEVFDRGGEMPESEPVVNVGEPEPIVEPTKRPRRRRTPKTED</sequence>
<dbReference type="Pfam" id="PF13489">
    <property type="entry name" value="Methyltransf_23"/>
    <property type="match status" value="1"/>
</dbReference>
<keyword evidence="3" id="KW-1185">Reference proteome</keyword>
<dbReference type="Proteomes" id="UP001595767">
    <property type="component" value="Unassembled WGS sequence"/>
</dbReference>
<proteinExistence type="predicted"/>
<dbReference type="GO" id="GO:0032259">
    <property type="term" value="P:methylation"/>
    <property type="evidence" value="ECO:0007669"/>
    <property type="project" value="UniProtKB-KW"/>
</dbReference>
<dbReference type="CDD" id="cd02440">
    <property type="entry name" value="AdoMet_MTases"/>
    <property type="match status" value="1"/>
</dbReference>
<comment type="caution">
    <text evidence="2">The sequence shown here is derived from an EMBL/GenBank/DDBJ whole genome shotgun (WGS) entry which is preliminary data.</text>
</comment>
<dbReference type="GO" id="GO:0061542">
    <property type="term" value="F:3-demethylubiquinol 3-O-methyltransferase activity"/>
    <property type="evidence" value="ECO:0007669"/>
    <property type="project" value="UniProtKB-EC"/>
</dbReference>
<feature type="region of interest" description="Disordered" evidence="1">
    <location>
        <begin position="185"/>
        <end position="224"/>
    </location>
</feature>
<dbReference type="Gene3D" id="3.40.50.150">
    <property type="entry name" value="Vaccinia Virus protein VP39"/>
    <property type="match status" value="1"/>
</dbReference>
<dbReference type="EC" id="2.1.1.222" evidence="2"/>
<keyword evidence="2" id="KW-0489">Methyltransferase</keyword>
<gene>
    <name evidence="2" type="ORF">ACFOW8_08285</name>
</gene>
<reference evidence="3" key="1">
    <citation type="journal article" date="2019" name="Int. J. Syst. Evol. Microbiol.">
        <title>The Global Catalogue of Microorganisms (GCM) 10K type strain sequencing project: providing services to taxonomists for standard genome sequencing and annotation.</title>
        <authorList>
            <consortium name="The Broad Institute Genomics Platform"/>
            <consortium name="The Broad Institute Genome Sequencing Center for Infectious Disease"/>
            <person name="Wu L."/>
            <person name="Ma J."/>
        </authorList>
    </citation>
    <scope>NUCLEOTIDE SEQUENCE [LARGE SCALE GENOMIC DNA]</scope>
    <source>
        <strain evidence="3">CGMCC 4.7204</strain>
    </source>
</reference>
<dbReference type="RefSeq" id="WP_378547801.1">
    <property type="nucleotide sequence ID" value="NZ_JBHSBA010000003.1"/>
</dbReference>
<feature type="compositionally biased region" description="Basic residues" evidence="1">
    <location>
        <begin position="213"/>
        <end position="224"/>
    </location>
</feature>
<dbReference type="SUPFAM" id="SSF53335">
    <property type="entry name" value="S-adenosyl-L-methionine-dependent methyltransferases"/>
    <property type="match status" value="1"/>
</dbReference>